<dbReference type="InterPro" id="IPR017452">
    <property type="entry name" value="GPCR_Rhodpsn_7TM"/>
</dbReference>
<feature type="transmembrane region" description="Helical" evidence="9">
    <location>
        <begin position="177"/>
        <end position="199"/>
    </location>
</feature>
<comment type="subcellular location">
    <subcellularLocation>
        <location evidence="1">Membrane</location>
        <topology evidence="1">Multi-pass membrane protein</topology>
    </subcellularLocation>
</comment>
<evidence type="ECO:0000256" key="5">
    <source>
        <dbReference type="ARBA" id="ARBA00023040"/>
    </source>
</evidence>
<evidence type="ECO:0000259" key="11">
    <source>
        <dbReference type="PROSITE" id="PS50262"/>
    </source>
</evidence>
<evidence type="ECO:0000313" key="12">
    <source>
        <dbReference type="EMBL" id="KAL0812120.1"/>
    </source>
</evidence>
<accession>A0ABD0SDJ6</accession>
<evidence type="ECO:0000256" key="8">
    <source>
        <dbReference type="ARBA" id="ARBA00023224"/>
    </source>
</evidence>
<evidence type="ECO:0000256" key="4">
    <source>
        <dbReference type="ARBA" id="ARBA00022989"/>
    </source>
</evidence>
<feature type="transmembrane region" description="Helical" evidence="9">
    <location>
        <begin position="295"/>
        <end position="316"/>
    </location>
</feature>
<dbReference type="PRINTS" id="PR00237">
    <property type="entry name" value="GPCRRHODOPSN"/>
</dbReference>
<dbReference type="Proteomes" id="UP001549921">
    <property type="component" value="Unassembled WGS sequence"/>
</dbReference>
<organism evidence="12 13">
    <name type="scientific">Loxostege sticticalis</name>
    <name type="common">Beet webworm moth</name>
    <dbReference type="NCBI Taxonomy" id="481309"/>
    <lineage>
        <taxon>Eukaryota</taxon>
        <taxon>Metazoa</taxon>
        <taxon>Ecdysozoa</taxon>
        <taxon>Arthropoda</taxon>
        <taxon>Hexapoda</taxon>
        <taxon>Insecta</taxon>
        <taxon>Pterygota</taxon>
        <taxon>Neoptera</taxon>
        <taxon>Endopterygota</taxon>
        <taxon>Lepidoptera</taxon>
        <taxon>Glossata</taxon>
        <taxon>Ditrysia</taxon>
        <taxon>Pyraloidea</taxon>
        <taxon>Crambidae</taxon>
        <taxon>Pyraustinae</taxon>
        <taxon>Loxostege</taxon>
    </lineage>
</organism>
<evidence type="ECO:0000313" key="13">
    <source>
        <dbReference type="Proteomes" id="UP001549921"/>
    </source>
</evidence>
<dbReference type="PANTHER" id="PTHR45695">
    <property type="entry name" value="LEUCOKININ RECEPTOR-RELATED"/>
    <property type="match status" value="1"/>
</dbReference>
<keyword evidence="7" id="KW-0675">Receptor</keyword>
<reference evidence="12 13" key="1">
    <citation type="submission" date="2024-06" db="EMBL/GenBank/DDBJ databases">
        <title>A chromosome-level genome assembly of beet webworm, Loxostege sticticalis.</title>
        <authorList>
            <person name="Zhang Y."/>
        </authorList>
    </citation>
    <scope>NUCLEOTIDE SEQUENCE [LARGE SCALE GENOMIC DNA]</scope>
    <source>
        <strain evidence="12">AQ028</strain>
        <tissue evidence="12">Male pupae</tissue>
    </source>
</reference>
<sequence>MGVLHSHLKTLVMLLLWNLCLCTNLVRSRRKSDLILNDHVDRFLNLDFENVYNDLRFRRSTNTNETKEISEQEYILLNNSKENKTEDEFGSIVKEDTTVDYDMFNYTDEPCVGDPEFCNMTKEEYMEMLNEYIFPHPYEWVLIATHAIVFVIGLIGNALVCIAVYRNHSMRTVTNYFIVNLAVADFMVILICLPPTVLWDVTETWFFGTAMCRIVLYFQVSSIFPLFLMMIAYCQIVRVLWRSDNIPGHTESHKLCTTPSGQNNWLAANRRTTPSIHANASTEGQLRSRRKAAKMLVAVVVMFAVCYFPVHLLSVLSSQLPYFPKNVSFVAGKFRREFHRSYFKCLCCCLSSSAPDQNGTSFAPIGSSRAGTTRTVVRRNDSCVSYRLTHLSPSNHNSIHRDFVRNTNTSFIEQINGRRPKVRDDSISESATRFTLTTDVGKD</sequence>
<feature type="domain" description="G-protein coupled receptors family 1 profile" evidence="11">
    <location>
        <begin position="156"/>
        <end position="218"/>
    </location>
</feature>
<keyword evidence="3 9" id="KW-0812">Transmembrane</keyword>
<dbReference type="GO" id="GO:0016020">
    <property type="term" value="C:membrane"/>
    <property type="evidence" value="ECO:0007669"/>
    <property type="project" value="UniProtKB-SubCell"/>
</dbReference>
<dbReference type="InterPro" id="IPR000204">
    <property type="entry name" value="Orexin_rcpt"/>
</dbReference>
<evidence type="ECO:0000256" key="6">
    <source>
        <dbReference type="ARBA" id="ARBA00023136"/>
    </source>
</evidence>
<feature type="domain" description="G-protein coupled receptors family 1 profile" evidence="11">
    <location>
        <begin position="220"/>
        <end position="317"/>
    </location>
</feature>
<evidence type="ECO:0000256" key="3">
    <source>
        <dbReference type="ARBA" id="ARBA00022692"/>
    </source>
</evidence>
<keyword evidence="4 9" id="KW-1133">Transmembrane helix</keyword>
<dbReference type="GO" id="GO:0004930">
    <property type="term" value="F:G protein-coupled receptor activity"/>
    <property type="evidence" value="ECO:0007669"/>
    <property type="project" value="UniProtKB-KW"/>
</dbReference>
<keyword evidence="8" id="KW-0807">Transducer</keyword>
<protein>
    <recommendedName>
        <fullName evidence="11">G-protein coupled receptors family 1 profile domain-containing protein</fullName>
    </recommendedName>
</protein>
<proteinExistence type="inferred from homology"/>
<evidence type="ECO:0000256" key="10">
    <source>
        <dbReference type="SAM" id="SignalP"/>
    </source>
</evidence>
<evidence type="ECO:0000256" key="1">
    <source>
        <dbReference type="ARBA" id="ARBA00004141"/>
    </source>
</evidence>
<dbReference type="PANTHER" id="PTHR45695:SF15">
    <property type="entry name" value="OPSIN RH2"/>
    <property type="match status" value="1"/>
</dbReference>
<dbReference type="InterPro" id="IPR000276">
    <property type="entry name" value="GPCR_Rhodpsn"/>
</dbReference>
<gene>
    <name evidence="12" type="ORF">ABMA28_009498</name>
</gene>
<evidence type="ECO:0000256" key="7">
    <source>
        <dbReference type="ARBA" id="ARBA00023170"/>
    </source>
</evidence>
<evidence type="ECO:0000256" key="2">
    <source>
        <dbReference type="ARBA" id="ARBA00010663"/>
    </source>
</evidence>
<dbReference type="Pfam" id="PF00001">
    <property type="entry name" value="7tm_1"/>
    <property type="match status" value="1"/>
</dbReference>
<keyword evidence="10" id="KW-0732">Signal</keyword>
<name>A0ABD0SDJ6_LOXSC</name>
<feature type="transmembrane region" description="Helical" evidence="9">
    <location>
        <begin position="140"/>
        <end position="165"/>
    </location>
</feature>
<dbReference type="AlphaFoldDB" id="A0ABD0SDJ6"/>
<keyword evidence="5" id="KW-0297">G-protein coupled receptor</keyword>
<feature type="chain" id="PRO_5044814210" description="G-protein coupled receptors family 1 profile domain-containing protein" evidence="10">
    <location>
        <begin position="23"/>
        <end position="443"/>
    </location>
</feature>
<evidence type="ECO:0000256" key="9">
    <source>
        <dbReference type="SAM" id="Phobius"/>
    </source>
</evidence>
<dbReference type="PROSITE" id="PS50262">
    <property type="entry name" value="G_PROTEIN_RECEP_F1_2"/>
    <property type="match status" value="2"/>
</dbReference>
<comment type="caution">
    <text evidence="12">The sequence shown here is derived from an EMBL/GenBank/DDBJ whole genome shotgun (WGS) entry which is preliminary data.</text>
</comment>
<dbReference type="Gene3D" id="1.20.1070.10">
    <property type="entry name" value="Rhodopsin 7-helix transmembrane proteins"/>
    <property type="match status" value="2"/>
</dbReference>
<feature type="signal peptide" evidence="10">
    <location>
        <begin position="1"/>
        <end position="22"/>
    </location>
</feature>
<dbReference type="PRINTS" id="PR01064">
    <property type="entry name" value="OREXINR"/>
</dbReference>
<keyword evidence="6 9" id="KW-0472">Membrane</keyword>
<comment type="similarity">
    <text evidence="2">Belongs to the G-protein coupled receptor 1 family.</text>
</comment>
<feature type="transmembrane region" description="Helical" evidence="9">
    <location>
        <begin position="205"/>
        <end position="233"/>
    </location>
</feature>
<dbReference type="SUPFAM" id="SSF81321">
    <property type="entry name" value="Family A G protein-coupled receptor-like"/>
    <property type="match status" value="1"/>
</dbReference>
<dbReference type="EMBL" id="JBEDNZ010000023">
    <property type="protein sequence ID" value="KAL0812120.1"/>
    <property type="molecule type" value="Genomic_DNA"/>
</dbReference>